<comment type="caution">
    <text evidence="1">The sequence shown here is derived from an EMBL/GenBank/DDBJ whole genome shotgun (WGS) entry which is preliminary data.</text>
</comment>
<evidence type="ECO:0000313" key="1">
    <source>
        <dbReference type="EMBL" id="OES30326.1"/>
    </source>
</evidence>
<protein>
    <submittedName>
        <fullName evidence="1">Uncharacterized protein</fullName>
    </submittedName>
</protein>
<accession>A0AB36FPN3</accession>
<dbReference type="AlphaFoldDB" id="A0AB36FPN3"/>
<gene>
    <name evidence="1" type="ORF">BFV95_2988</name>
</gene>
<reference evidence="1 2" key="1">
    <citation type="submission" date="2016-09" db="EMBL/GenBank/DDBJ databases">
        <title>Draft Genome Sequence of four Alteromonas macleodii strains isolated from copper coupons and grown long-term at elevated copper levels.</title>
        <authorList>
            <person name="Cusick K."/>
            <person name="Dale J."/>
            <person name="Little B."/>
            <person name="Biffinger J."/>
        </authorList>
    </citation>
    <scope>NUCLEOTIDE SEQUENCE [LARGE SCALE GENOMIC DNA]</scope>
    <source>
        <strain evidence="1 2">KCP01</strain>
    </source>
</reference>
<proteinExistence type="predicted"/>
<keyword evidence="2" id="KW-1185">Reference proteome</keyword>
<evidence type="ECO:0000313" key="2">
    <source>
        <dbReference type="Proteomes" id="UP000095392"/>
    </source>
</evidence>
<organism evidence="1 2">
    <name type="scientific">Alteromonas macleodii</name>
    <name type="common">Pseudoalteromonas macleodii</name>
    <dbReference type="NCBI Taxonomy" id="28108"/>
    <lineage>
        <taxon>Bacteria</taxon>
        <taxon>Pseudomonadati</taxon>
        <taxon>Pseudomonadota</taxon>
        <taxon>Gammaproteobacteria</taxon>
        <taxon>Alteromonadales</taxon>
        <taxon>Alteromonadaceae</taxon>
        <taxon>Alteromonas/Salinimonas group</taxon>
        <taxon>Alteromonas</taxon>
    </lineage>
</organism>
<name>A0AB36FPN3_ALTMA</name>
<dbReference type="EMBL" id="MIPY01000020">
    <property type="protein sequence ID" value="OES30326.1"/>
    <property type="molecule type" value="Genomic_DNA"/>
</dbReference>
<sequence>MLGNSLMYSDPFIFKNIALAQLAQTCEHLTTNCLEIS</sequence>
<dbReference type="Proteomes" id="UP000095392">
    <property type="component" value="Unassembled WGS sequence"/>
</dbReference>